<dbReference type="AlphaFoldDB" id="A0A4V1E163"/>
<name>A0A4V1E163_9RHOB</name>
<dbReference type="GO" id="GO:0005524">
    <property type="term" value="F:ATP binding"/>
    <property type="evidence" value="ECO:0007669"/>
    <property type="project" value="UniProtKB-KW"/>
</dbReference>
<dbReference type="InterPro" id="IPR024185">
    <property type="entry name" value="FTHF_cligase-like_sf"/>
</dbReference>
<reference evidence="6 7" key="1">
    <citation type="submission" date="2019-05" db="EMBL/GenBank/DDBJ databases">
        <title>Pseudorhodobacter turbinis sp. nov., isolated from the gut of the Korean turban shell.</title>
        <authorList>
            <person name="Jeong Y.-S."/>
            <person name="Kang W.-R."/>
            <person name="Bae J.-W."/>
        </authorList>
    </citation>
    <scope>NUCLEOTIDE SEQUENCE [LARGE SCALE GENOMIC DNA]</scope>
    <source>
        <strain evidence="6 7">S12M18</strain>
        <plasmid evidence="6 7">unnamed1</plasmid>
    </source>
</reference>
<dbReference type="SUPFAM" id="SSF100950">
    <property type="entry name" value="NagB/RpiA/CoA transferase-like"/>
    <property type="match status" value="1"/>
</dbReference>
<evidence type="ECO:0000313" key="6">
    <source>
        <dbReference type="EMBL" id="QCO57034.1"/>
    </source>
</evidence>
<dbReference type="GO" id="GO:0030272">
    <property type="term" value="F:5-formyltetrahydrofolate cyclo-ligase activity"/>
    <property type="evidence" value="ECO:0007669"/>
    <property type="project" value="UniProtKB-EC"/>
</dbReference>
<organism evidence="6 7">
    <name type="scientific">Pseudorhodobacter turbinis</name>
    <dbReference type="NCBI Taxonomy" id="2500533"/>
    <lineage>
        <taxon>Bacteria</taxon>
        <taxon>Pseudomonadati</taxon>
        <taxon>Pseudomonadota</taxon>
        <taxon>Alphaproteobacteria</taxon>
        <taxon>Rhodobacterales</taxon>
        <taxon>Paracoccaceae</taxon>
        <taxon>Pseudorhodobacter</taxon>
    </lineage>
</organism>
<comment type="similarity">
    <text evidence="1 5">Belongs to the 5-formyltetrahydrofolate cyclo-ligase family.</text>
</comment>
<dbReference type="GO" id="GO:0035999">
    <property type="term" value="P:tetrahydrofolate interconversion"/>
    <property type="evidence" value="ECO:0007669"/>
    <property type="project" value="TreeGrafter"/>
</dbReference>
<dbReference type="OrthoDB" id="9801938at2"/>
<dbReference type="PANTHER" id="PTHR23407:SF1">
    <property type="entry name" value="5-FORMYLTETRAHYDROFOLATE CYCLO-LIGASE"/>
    <property type="match status" value="1"/>
</dbReference>
<feature type="binding site" evidence="4">
    <location>
        <position position="74"/>
    </location>
    <ligand>
        <name>substrate</name>
    </ligand>
</feature>
<dbReference type="Pfam" id="PF01812">
    <property type="entry name" value="5-FTHF_cyc-lig"/>
    <property type="match status" value="1"/>
</dbReference>
<dbReference type="KEGG" id="pseb:EOK75_14685"/>
<dbReference type="GO" id="GO:0046872">
    <property type="term" value="F:metal ion binding"/>
    <property type="evidence" value="ECO:0007669"/>
    <property type="project" value="UniProtKB-KW"/>
</dbReference>
<gene>
    <name evidence="6" type="ORF">EOK75_14685</name>
</gene>
<evidence type="ECO:0000256" key="2">
    <source>
        <dbReference type="ARBA" id="ARBA00022741"/>
    </source>
</evidence>
<accession>A0A4V1E163</accession>
<proteinExistence type="inferred from homology"/>
<dbReference type="RefSeq" id="WP_137194842.1">
    <property type="nucleotide sequence ID" value="NZ_CP039965.1"/>
</dbReference>
<protein>
    <recommendedName>
        <fullName evidence="5">5-formyltetrahydrofolate cyclo-ligase</fullName>
        <ecNumber evidence="5">6.3.3.2</ecNumber>
    </recommendedName>
</protein>
<keyword evidence="6" id="KW-0436">Ligase</keyword>
<keyword evidence="6" id="KW-0614">Plasmid</keyword>
<feature type="binding site" evidence="4">
    <location>
        <begin position="149"/>
        <end position="157"/>
    </location>
    <ligand>
        <name>ATP</name>
        <dbReference type="ChEBI" id="CHEBI:30616"/>
    </ligand>
</feature>
<dbReference type="EC" id="6.3.3.2" evidence="5"/>
<keyword evidence="7" id="KW-1185">Reference proteome</keyword>
<evidence type="ECO:0000256" key="5">
    <source>
        <dbReference type="RuleBase" id="RU361279"/>
    </source>
</evidence>
<dbReference type="GO" id="GO:0009396">
    <property type="term" value="P:folic acid-containing compound biosynthetic process"/>
    <property type="evidence" value="ECO:0007669"/>
    <property type="project" value="TreeGrafter"/>
</dbReference>
<dbReference type="NCBIfam" id="TIGR02727">
    <property type="entry name" value="MTHFS_bact"/>
    <property type="match status" value="1"/>
</dbReference>
<geneLocation type="plasmid" evidence="6 7">
    <name>unnamed1</name>
</geneLocation>
<comment type="catalytic activity">
    <reaction evidence="5">
        <text>(6S)-5-formyl-5,6,7,8-tetrahydrofolate + ATP = (6R)-5,10-methenyltetrahydrofolate + ADP + phosphate</text>
        <dbReference type="Rhea" id="RHEA:10488"/>
        <dbReference type="ChEBI" id="CHEBI:30616"/>
        <dbReference type="ChEBI" id="CHEBI:43474"/>
        <dbReference type="ChEBI" id="CHEBI:57455"/>
        <dbReference type="ChEBI" id="CHEBI:57457"/>
        <dbReference type="ChEBI" id="CHEBI:456216"/>
        <dbReference type="EC" id="6.3.3.2"/>
    </reaction>
</comment>
<dbReference type="PIRSF" id="PIRSF006806">
    <property type="entry name" value="FTHF_cligase"/>
    <property type="match status" value="1"/>
</dbReference>
<evidence type="ECO:0000256" key="4">
    <source>
        <dbReference type="PIRSR" id="PIRSR006806-1"/>
    </source>
</evidence>
<keyword evidence="3 4" id="KW-0067">ATP-binding</keyword>
<evidence type="ECO:0000256" key="1">
    <source>
        <dbReference type="ARBA" id="ARBA00010638"/>
    </source>
</evidence>
<dbReference type="Gene3D" id="3.40.50.10420">
    <property type="entry name" value="NagB/RpiA/CoA transferase-like"/>
    <property type="match status" value="1"/>
</dbReference>
<evidence type="ECO:0000256" key="3">
    <source>
        <dbReference type="ARBA" id="ARBA00022840"/>
    </source>
</evidence>
<dbReference type="InterPro" id="IPR037171">
    <property type="entry name" value="NagB/RpiA_transferase-like"/>
</dbReference>
<evidence type="ECO:0000313" key="7">
    <source>
        <dbReference type="Proteomes" id="UP000298631"/>
    </source>
</evidence>
<sequence>MEPAPYASSPCRMPEDAETRRDVMRWRRAERARLIALRQAMPVADRQQAEAAILKALEEEPARTIGIYWPFKGEPDLRGWAAERRGNGARIALPVVVEKAAPLVFREWQPDAALVRGVWNIPIPAEDARVLIPDLIISPVVGVDPMQFRLGYGGGFYDRTLAALRAAGHDIRVIGIGFAAQSIPTIFPLPHDIAMNRVILA</sequence>
<keyword evidence="5" id="KW-0479">Metal-binding</keyword>
<dbReference type="EMBL" id="CP039965">
    <property type="protein sequence ID" value="QCO57034.1"/>
    <property type="molecule type" value="Genomic_DNA"/>
</dbReference>
<keyword evidence="5" id="KW-0460">Magnesium</keyword>
<dbReference type="Proteomes" id="UP000298631">
    <property type="component" value="Plasmid unnamed1"/>
</dbReference>
<comment type="cofactor">
    <cofactor evidence="5">
        <name>Mg(2+)</name>
        <dbReference type="ChEBI" id="CHEBI:18420"/>
    </cofactor>
</comment>
<dbReference type="InterPro" id="IPR002698">
    <property type="entry name" value="FTHF_cligase"/>
</dbReference>
<keyword evidence="2 4" id="KW-0547">Nucleotide-binding</keyword>
<dbReference type="PANTHER" id="PTHR23407">
    <property type="entry name" value="ATPASE INHIBITOR/5-FORMYLTETRAHYDROFOLATE CYCLO-LIGASE"/>
    <property type="match status" value="1"/>
</dbReference>